<evidence type="ECO:0000256" key="4">
    <source>
        <dbReference type="ARBA" id="ARBA00009506"/>
    </source>
</evidence>
<feature type="region of interest" description="Disordered" evidence="21">
    <location>
        <begin position="103"/>
        <end position="169"/>
    </location>
</feature>
<dbReference type="GO" id="GO:0003697">
    <property type="term" value="F:single-stranded DNA binding"/>
    <property type="evidence" value="ECO:0007669"/>
    <property type="project" value="UniProtKB-UniRule"/>
</dbReference>
<dbReference type="EMBL" id="GL636490">
    <property type="protein sequence ID" value="EFW19629.1"/>
    <property type="molecule type" value="Genomic_DNA"/>
</dbReference>
<dbReference type="InterPro" id="IPR039577">
    <property type="entry name" value="Rad18"/>
</dbReference>
<dbReference type="PANTHER" id="PTHR14134">
    <property type="entry name" value="E3 UBIQUITIN-PROTEIN LIGASE RAD18"/>
    <property type="match status" value="1"/>
</dbReference>
<dbReference type="STRING" id="443226.E9D1F5"/>
<dbReference type="EC" id="2.3.2.27" evidence="5 20"/>
<dbReference type="VEuPathDB" id="FungiDB:D8B26_007834"/>
<name>E9D1F5_COCPS</name>
<dbReference type="GO" id="GO:0008270">
    <property type="term" value="F:zinc ion binding"/>
    <property type="evidence" value="ECO:0007669"/>
    <property type="project" value="UniProtKB-KW"/>
</dbReference>
<evidence type="ECO:0000256" key="7">
    <source>
        <dbReference type="ARBA" id="ARBA00022679"/>
    </source>
</evidence>
<dbReference type="SMART" id="SM00734">
    <property type="entry name" value="ZnF_Rad18"/>
    <property type="match status" value="1"/>
</dbReference>
<evidence type="ECO:0000256" key="18">
    <source>
        <dbReference type="PROSITE-ProRule" id="PRU00175"/>
    </source>
</evidence>
<keyword evidence="15 20" id="KW-0539">Nucleus</keyword>
<protein>
    <recommendedName>
        <fullName evidence="6 20">Postreplication repair E3 ubiquitin-protein ligase RAD18</fullName>
        <ecNumber evidence="5 20">2.3.2.27</ecNumber>
    </recommendedName>
    <alternativeName>
        <fullName evidence="20">RING-type E3 ubiquitin transferase RAD18</fullName>
    </alternativeName>
</protein>
<gene>
    <name evidence="25" type="ORF">CPSG_04013</name>
</gene>
<keyword evidence="14 19" id="KW-0234">DNA repair</keyword>
<comment type="subcellular location">
    <subcellularLocation>
        <location evidence="2 20">Nucleus</location>
    </subcellularLocation>
</comment>
<dbReference type="OMA" id="IPNTGPR"/>
<keyword evidence="7 20" id="KW-0808">Transferase</keyword>
<evidence type="ECO:0000256" key="10">
    <source>
        <dbReference type="ARBA" id="ARBA00022771"/>
    </source>
</evidence>
<dbReference type="GO" id="GO:0005634">
    <property type="term" value="C:nucleus"/>
    <property type="evidence" value="ECO:0007669"/>
    <property type="project" value="UniProtKB-SubCell"/>
</dbReference>
<feature type="compositionally biased region" description="Polar residues" evidence="21">
    <location>
        <begin position="127"/>
        <end position="158"/>
    </location>
</feature>
<accession>E9D1F5</accession>
<evidence type="ECO:0000256" key="8">
    <source>
        <dbReference type="ARBA" id="ARBA00022723"/>
    </source>
</evidence>
<keyword evidence="10 18" id="KW-0863">Zinc-finger</keyword>
<evidence type="ECO:0000256" key="17">
    <source>
        <dbReference type="ARBA" id="ARBA00066140"/>
    </source>
</evidence>
<evidence type="ECO:0000313" key="25">
    <source>
        <dbReference type="EMBL" id="EFW19629.1"/>
    </source>
</evidence>
<proteinExistence type="inferred from homology"/>
<evidence type="ECO:0000256" key="15">
    <source>
        <dbReference type="ARBA" id="ARBA00023242"/>
    </source>
</evidence>
<evidence type="ECO:0000259" key="24">
    <source>
        <dbReference type="PROSITE" id="PS51908"/>
    </source>
</evidence>
<feature type="region of interest" description="Disordered" evidence="21">
    <location>
        <begin position="335"/>
        <end position="411"/>
    </location>
</feature>
<evidence type="ECO:0000259" key="23">
    <source>
        <dbReference type="PROSITE" id="PS50800"/>
    </source>
</evidence>
<keyword evidence="9 19" id="KW-0227">DNA damage</keyword>
<dbReference type="SMART" id="SM00184">
    <property type="entry name" value="RING"/>
    <property type="match status" value="1"/>
</dbReference>
<dbReference type="VEuPathDB" id="FungiDB:CPSG_04013"/>
<feature type="domain" description="RING-type" evidence="22">
    <location>
        <begin position="30"/>
        <end position="68"/>
    </location>
</feature>
<dbReference type="PROSITE" id="PS50089">
    <property type="entry name" value="ZF_RING_2"/>
    <property type="match status" value="1"/>
</dbReference>
<evidence type="ECO:0000256" key="14">
    <source>
        <dbReference type="ARBA" id="ARBA00023204"/>
    </source>
</evidence>
<dbReference type="FunFam" id="3.30.40.10:FF:000172">
    <property type="entry name" value="E3 ubiquitin-protein ligase RAD18"/>
    <property type="match status" value="1"/>
</dbReference>
<evidence type="ECO:0000259" key="22">
    <source>
        <dbReference type="PROSITE" id="PS50089"/>
    </source>
</evidence>
<comment type="pathway">
    <text evidence="3 20">Protein modification; protein ubiquitination.</text>
</comment>
<evidence type="ECO:0000256" key="1">
    <source>
        <dbReference type="ARBA" id="ARBA00000900"/>
    </source>
</evidence>
<evidence type="ECO:0000256" key="9">
    <source>
        <dbReference type="ARBA" id="ARBA00022763"/>
    </source>
</evidence>
<keyword evidence="13 20" id="KW-0238">DNA-binding</keyword>
<comment type="catalytic activity">
    <reaction evidence="1 20">
        <text>S-ubiquitinyl-[E2 ubiquitin-conjugating enzyme]-L-cysteine + [acceptor protein]-L-lysine = [E2 ubiquitin-conjugating enzyme]-L-cysteine + N(6)-ubiquitinyl-[acceptor protein]-L-lysine.</text>
        <dbReference type="EC" id="2.3.2.27"/>
    </reaction>
</comment>
<dbReference type="GO" id="GO:0006281">
    <property type="term" value="P:DNA repair"/>
    <property type="evidence" value="ECO:0007669"/>
    <property type="project" value="UniProtKB-KW"/>
</dbReference>
<dbReference type="VEuPathDB" id="FungiDB:D8B26_007833"/>
<keyword evidence="12 20" id="KW-0862">Zinc</keyword>
<dbReference type="GO" id="GO:0061630">
    <property type="term" value="F:ubiquitin protein ligase activity"/>
    <property type="evidence" value="ECO:0007669"/>
    <property type="project" value="UniProtKB-UniRule"/>
</dbReference>
<evidence type="ECO:0000313" key="26">
    <source>
        <dbReference type="Proteomes" id="UP000002497"/>
    </source>
</evidence>
<evidence type="ECO:0000256" key="2">
    <source>
        <dbReference type="ARBA" id="ARBA00004123"/>
    </source>
</evidence>
<evidence type="ECO:0000256" key="20">
    <source>
        <dbReference type="RuleBase" id="RU368093"/>
    </source>
</evidence>
<dbReference type="InterPro" id="IPR003034">
    <property type="entry name" value="SAP_dom"/>
</dbReference>
<comment type="function">
    <text evidence="16 20">E3 RING-finger protein, member of the UBC2/RAD6 epistasis group. Associates to the E2 ubiquitin conjugating enzyme UBC2/RAD6 to form the UBC2-RAD18 ubiquitin ligase complex involved in postreplicative repair (PRR) of damaged DNA.</text>
</comment>
<evidence type="ECO:0000256" key="19">
    <source>
        <dbReference type="PROSITE-ProRule" id="PRU01256"/>
    </source>
</evidence>
<keyword evidence="8 20" id="KW-0479">Metal-binding</keyword>
<reference evidence="26" key="2">
    <citation type="submission" date="2010-03" db="EMBL/GenBank/DDBJ databases">
        <title>The genome sequence of Coccidioides posadasii strain Silveira.</title>
        <authorList>
            <consortium name="The Broad Institute Genome Sequencing Center for Infectious Disease"/>
            <person name="Neafsey D."/>
            <person name="Orbach M."/>
            <person name="Henn M.R."/>
            <person name="Cole G.T."/>
            <person name="Galgiani J."/>
            <person name="Gardner M.J."/>
            <person name="Kirkland T.N."/>
            <person name="Taylor J.W."/>
            <person name="Young S.K."/>
            <person name="Zeng Q."/>
            <person name="Koehrsen M."/>
            <person name="Alvarado L."/>
            <person name="Berlin A."/>
            <person name="Borenstein D."/>
            <person name="Chapman S.B."/>
            <person name="Chen Z."/>
            <person name="Engels R."/>
            <person name="Freedman E."/>
            <person name="Gellesch M."/>
            <person name="Goldberg J."/>
            <person name="Griggs A."/>
            <person name="Gujja S."/>
            <person name="Heilman E."/>
            <person name="Heiman D."/>
            <person name="Howarth C."/>
            <person name="Jen D."/>
            <person name="Larson L."/>
            <person name="Mehta T."/>
            <person name="Neiman D."/>
            <person name="Park D."/>
            <person name="Pearson M."/>
            <person name="Richards J."/>
            <person name="Roberts A."/>
            <person name="Saif S."/>
            <person name="Shea T."/>
            <person name="Shenoy N."/>
            <person name="Sisk P."/>
            <person name="Stolte C."/>
            <person name="Sykes S."/>
            <person name="Walk T."/>
            <person name="White J."/>
            <person name="Yandava C."/>
            <person name="Haas B."/>
            <person name="Nusbaum C."/>
            <person name="Birren B."/>
        </authorList>
    </citation>
    <scope>NUCLEOTIDE SEQUENCE [LARGE SCALE GENOMIC DNA]</scope>
    <source>
        <strain evidence="26">RMSCC 757 / Silveira</strain>
    </source>
</reference>
<dbReference type="OrthoDB" id="9049620at2759"/>
<dbReference type="Proteomes" id="UP000002497">
    <property type="component" value="Unassembled WGS sequence"/>
</dbReference>
<comment type="subunit">
    <text evidence="17 20">Interacts with E2 UBC2, forming a complex with ubiquitin ligase activity.</text>
</comment>
<feature type="compositionally biased region" description="Polar residues" evidence="21">
    <location>
        <begin position="200"/>
        <end position="225"/>
    </location>
</feature>
<dbReference type="PANTHER" id="PTHR14134:SF2">
    <property type="entry name" value="E3 UBIQUITIN-PROTEIN LIGASE RAD18"/>
    <property type="match status" value="1"/>
</dbReference>
<dbReference type="eggNOG" id="KOG0287">
    <property type="taxonomic scope" value="Eukaryota"/>
</dbReference>
<dbReference type="UniPathway" id="UPA00143"/>
<dbReference type="NCBIfam" id="TIGR00599">
    <property type="entry name" value="rad18"/>
    <property type="match status" value="1"/>
</dbReference>
<evidence type="ECO:0000256" key="13">
    <source>
        <dbReference type="ARBA" id="ARBA00023125"/>
    </source>
</evidence>
<dbReference type="AlphaFoldDB" id="E9D1F5"/>
<evidence type="ECO:0000256" key="12">
    <source>
        <dbReference type="ARBA" id="ARBA00022833"/>
    </source>
</evidence>
<dbReference type="PROSITE" id="PS51908">
    <property type="entry name" value="ZF_UBZ4"/>
    <property type="match status" value="1"/>
</dbReference>
<dbReference type="InterPro" id="IPR004580">
    <property type="entry name" value="Rad18_fungi"/>
</dbReference>
<dbReference type="Pfam" id="PF13923">
    <property type="entry name" value="zf-C3HC4_2"/>
    <property type="match status" value="1"/>
</dbReference>
<dbReference type="Gene3D" id="3.30.40.10">
    <property type="entry name" value="Zinc/RING finger domain, C3HC4 (zinc finger)"/>
    <property type="match status" value="1"/>
</dbReference>
<dbReference type="InterPro" id="IPR001841">
    <property type="entry name" value="Znf_RING"/>
</dbReference>
<dbReference type="PROSITE" id="PS00518">
    <property type="entry name" value="ZF_RING_1"/>
    <property type="match status" value="1"/>
</dbReference>
<evidence type="ECO:0000256" key="6">
    <source>
        <dbReference type="ARBA" id="ARBA00015551"/>
    </source>
</evidence>
<comment type="similarity">
    <text evidence="4 20">Belongs to the RAD18 family.</text>
</comment>
<evidence type="ECO:0000256" key="3">
    <source>
        <dbReference type="ARBA" id="ARBA00004906"/>
    </source>
</evidence>
<dbReference type="SUPFAM" id="SSF57850">
    <property type="entry name" value="RING/U-box"/>
    <property type="match status" value="1"/>
</dbReference>
<sequence>MEPVFDIPDSTDWLSTPLSGLSRVESALRCQVCKDLFKNPVTTSCCHTFCSICIRRCLSADGKCPTCRADDQAVKLRQNWAVDEVVDSFRQVRGDLLGFARNLSAGPNSDSREARIPKKRRIEEMQDATSQENGRSPPKTRSQSAWRNNGALSTSSTPMVIDNSEDDDYQPDDGLVACPICNRRMKEEAVFPHLNRCPGPSSQKEPQPNRIFSLSSPRKTPSSNKPPERLPTINYSVMKDTDMRRKLRELGIPEFGPRLLLQKRHTEWLNLWNANCDSKSPRSKQELLRELDIWEQTQGIRSRDQTNSIMKKDFDGAAWSAAHGDDFRKLIESAQKKRESRVAPASESLPASKQLSTETADPQDPQIGDSNAPGNESPDKIDHHTPADSGPDSQPGMEGGSQRIVVEDTTA</sequence>
<feature type="domain" description="UBZ4-type" evidence="24">
    <location>
        <begin position="175"/>
        <end position="202"/>
    </location>
</feature>
<keyword evidence="11 20" id="KW-0833">Ubl conjugation pathway</keyword>
<feature type="compositionally biased region" description="Polar residues" evidence="21">
    <location>
        <begin position="349"/>
        <end position="360"/>
    </location>
</feature>
<evidence type="ECO:0000256" key="21">
    <source>
        <dbReference type="SAM" id="MobiDB-lite"/>
    </source>
</evidence>
<dbReference type="HOGENOM" id="CLU_028491_1_1_1"/>
<dbReference type="InterPro" id="IPR013083">
    <property type="entry name" value="Znf_RING/FYVE/PHD"/>
</dbReference>
<dbReference type="InterPro" id="IPR017907">
    <property type="entry name" value="Znf_RING_CS"/>
</dbReference>
<feature type="compositionally biased region" description="Basic and acidic residues" evidence="21">
    <location>
        <begin position="110"/>
        <end position="124"/>
    </location>
</feature>
<feature type="compositionally biased region" description="Basic and acidic residues" evidence="21">
    <location>
        <begin position="377"/>
        <end position="386"/>
    </location>
</feature>
<organism evidence="26">
    <name type="scientific">Coccidioides posadasii (strain RMSCC 757 / Silveira)</name>
    <name type="common">Valley fever fungus</name>
    <dbReference type="NCBI Taxonomy" id="443226"/>
    <lineage>
        <taxon>Eukaryota</taxon>
        <taxon>Fungi</taxon>
        <taxon>Dikarya</taxon>
        <taxon>Ascomycota</taxon>
        <taxon>Pezizomycotina</taxon>
        <taxon>Eurotiomycetes</taxon>
        <taxon>Eurotiomycetidae</taxon>
        <taxon>Onygenales</taxon>
        <taxon>Onygenaceae</taxon>
        <taxon>Coccidioides</taxon>
    </lineage>
</organism>
<dbReference type="InterPro" id="IPR006642">
    <property type="entry name" value="Rad18_UBZ4"/>
</dbReference>
<evidence type="ECO:0000256" key="16">
    <source>
        <dbReference type="ARBA" id="ARBA00054102"/>
    </source>
</evidence>
<dbReference type="GO" id="GO:0097505">
    <property type="term" value="C:Rad6-Rad18 complex"/>
    <property type="evidence" value="ECO:0007669"/>
    <property type="project" value="TreeGrafter"/>
</dbReference>
<reference evidence="26" key="1">
    <citation type="journal article" date="2010" name="Genome Res.">
        <title>Population genomic sequencing of Coccidioides fungi reveals recent hybridization and transposon control.</title>
        <authorList>
            <person name="Neafsey D.E."/>
            <person name="Barker B.M."/>
            <person name="Sharpton T.J."/>
            <person name="Stajich J.E."/>
            <person name="Park D.J."/>
            <person name="Whiston E."/>
            <person name="Hung C.-Y."/>
            <person name="McMahan C."/>
            <person name="White J."/>
            <person name="Sykes S."/>
            <person name="Heiman D."/>
            <person name="Young S."/>
            <person name="Zeng Q."/>
            <person name="Abouelleil A."/>
            <person name="Aftuck L."/>
            <person name="Bessette D."/>
            <person name="Brown A."/>
            <person name="FitzGerald M."/>
            <person name="Lui A."/>
            <person name="Macdonald J.P."/>
            <person name="Priest M."/>
            <person name="Orbach M.J."/>
            <person name="Galgiani J.N."/>
            <person name="Kirkland T.N."/>
            <person name="Cole G.T."/>
            <person name="Birren B.W."/>
            <person name="Henn M.R."/>
            <person name="Taylor J.W."/>
            <person name="Rounsley S.D."/>
        </authorList>
    </citation>
    <scope>NUCLEOTIDE SEQUENCE [LARGE SCALE GENOMIC DNA]</scope>
    <source>
        <strain evidence="26">RMSCC 757 / Silveira</strain>
    </source>
</reference>
<dbReference type="GO" id="GO:0006301">
    <property type="term" value="P:DNA damage tolerance"/>
    <property type="evidence" value="ECO:0007669"/>
    <property type="project" value="InterPro"/>
</dbReference>
<keyword evidence="26" id="KW-1185">Reference proteome</keyword>
<feature type="region of interest" description="Disordered" evidence="21">
    <location>
        <begin position="194"/>
        <end position="232"/>
    </location>
</feature>
<evidence type="ECO:0000256" key="5">
    <source>
        <dbReference type="ARBA" id="ARBA00012483"/>
    </source>
</evidence>
<evidence type="ECO:0000256" key="11">
    <source>
        <dbReference type="ARBA" id="ARBA00022786"/>
    </source>
</evidence>
<feature type="domain" description="SAP" evidence="23">
    <location>
        <begin position="235"/>
        <end position="269"/>
    </location>
</feature>
<dbReference type="PROSITE" id="PS50800">
    <property type="entry name" value="SAP"/>
    <property type="match status" value="1"/>
</dbReference>
<dbReference type="GO" id="GO:0006513">
    <property type="term" value="P:protein monoubiquitination"/>
    <property type="evidence" value="ECO:0007669"/>
    <property type="project" value="InterPro"/>
</dbReference>